<reference evidence="1" key="1">
    <citation type="submission" date="2018-03" db="EMBL/GenBank/DDBJ databases">
        <title>Novel CRESS-DNA viruses found in patient with diarrhea of unknown etiology.</title>
        <authorList>
            <person name="Ashworth J.L."/>
            <person name="Robertson G.S."/>
            <person name="Lu L."/>
            <person name="Perry M."/>
            <person name="Bogaardt C."/>
            <person name="Ivens A."/>
            <person name="My Phuc T."/>
            <person name="Rabaa M.A."/>
            <person name="Tri Tue N."/>
            <person name="Pham Thi Thanh T."/>
            <person name="Hong Anh P."/>
            <person name="Baker S."/>
            <person name="Woolhouse M.E.J."/>
        </authorList>
    </citation>
    <scope>NUCLEOTIDE SEQUENCE</scope>
    <source>
        <strain evidence="1">17499x92_836</strain>
    </source>
</reference>
<organism evidence="1">
    <name type="scientific">Cressdnaviricota sp</name>
    <dbReference type="NCBI Taxonomy" id="2748378"/>
    <lineage>
        <taxon>Viruses</taxon>
        <taxon>Monodnaviria</taxon>
        <taxon>Shotokuvirae</taxon>
        <taxon>Cressdnaviricota</taxon>
    </lineage>
</organism>
<dbReference type="EMBL" id="MH111083">
    <property type="protein sequence ID" value="QCC72670.1"/>
    <property type="molecule type" value="Genomic_DNA"/>
</dbReference>
<protein>
    <submittedName>
        <fullName evidence="1">Capsid protein</fullName>
    </submittedName>
</protein>
<accession>A0A4D6IWG4</accession>
<sequence>MQVRISETYDLSTQVGKLGLVAIHTPDVGAIARRWGGLAQNHKFVKLVGCDVTMACASMLPADPLQIGLEAGDIAPQDMFNPILYTAVSNDSFNNIIDRIMYLTRNSATGSSIDSVNDPTFGVGANTEQGTITQADQFELYYALLSQNGGWKKSMPQSGLQMKGLYPIVYSLVNTIGNKTVGDASSTLPEIEEVPSMDVSALGGPQMVARPLGVTLRGNPMRMPPIPTYSISSIANLPKIDANGTTLTSVGKPVDIPKCYVGIIVMPPAKLNRLYYRMRVTWTIEFIAPRPTDDIVDWKSLAEIGAYSYGSDYAQQSSTMAVTTSSVDATGATVDLVMEGS</sequence>
<name>A0A4D6IWG4_9VIRU</name>
<dbReference type="InterPro" id="IPR057000">
    <property type="entry name" value="Smaco_capsid"/>
</dbReference>
<proteinExistence type="predicted"/>
<gene>
    <name evidence="1" type="primary">CP</name>
</gene>
<dbReference type="Pfam" id="PF23784">
    <property type="entry name" value="Smaco_capsid"/>
    <property type="match status" value="1"/>
</dbReference>
<evidence type="ECO:0000313" key="1">
    <source>
        <dbReference type="EMBL" id="QCC72670.1"/>
    </source>
</evidence>